<dbReference type="OrthoDB" id="29523at2759"/>
<feature type="region of interest" description="Disordered" evidence="1">
    <location>
        <begin position="129"/>
        <end position="148"/>
    </location>
</feature>
<dbReference type="PROSITE" id="PS50174">
    <property type="entry name" value="G_PATCH"/>
    <property type="match status" value="1"/>
</dbReference>
<evidence type="ECO:0000313" key="3">
    <source>
        <dbReference type="EMBL" id="KAA6377871.1"/>
    </source>
</evidence>
<feature type="compositionally biased region" description="Low complexity" evidence="1">
    <location>
        <begin position="131"/>
        <end position="147"/>
    </location>
</feature>
<dbReference type="PANTHER" id="PTHR23149">
    <property type="entry name" value="G PATCH DOMAIN CONTAINING PROTEIN"/>
    <property type="match status" value="1"/>
</dbReference>
<proteinExistence type="predicted"/>
<evidence type="ECO:0000313" key="4">
    <source>
        <dbReference type="Proteomes" id="UP000324800"/>
    </source>
</evidence>
<dbReference type="Proteomes" id="UP000324800">
    <property type="component" value="Unassembled WGS sequence"/>
</dbReference>
<evidence type="ECO:0000259" key="2">
    <source>
        <dbReference type="PROSITE" id="PS50174"/>
    </source>
</evidence>
<evidence type="ECO:0000256" key="1">
    <source>
        <dbReference type="SAM" id="MobiDB-lite"/>
    </source>
</evidence>
<dbReference type="InterPro" id="IPR000467">
    <property type="entry name" value="G_patch_dom"/>
</dbReference>
<dbReference type="InterPro" id="IPR050656">
    <property type="entry name" value="PINX1"/>
</dbReference>
<feature type="compositionally biased region" description="Basic residues" evidence="1">
    <location>
        <begin position="220"/>
        <end position="229"/>
    </location>
</feature>
<gene>
    <name evidence="3" type="ORF">EZS28_026602</name>
</gene>
<feature type="region of interest" description="Disordered" evidence="1">
    <location>
        <begin position="176"/>
        <end position="229"/>
    </location>
</feature>
<feature type="domain" description="G-patch" evidence="2">
    <location>
        <begin position="17"/>
        <end position="39"/>
    </location>
</feature>
<dbReference type="EMBL" id="SNRW01009520">
    <property type="protein sequence ID" value="KAA6377871.1"/>
    <property type="molecule type" value="Genomic_DNA"/>
</dbReference>
<protein>
    <recommendedName>
        <fullName evidence="2">G-patch domain-containing protein</fullName>
    </recommendedName>
</protein>
<sequence>MAVDVLSSTRNASWLKSKGYGYQMLIKMGWREGQGIGKNPGNISHIFIPSKQDLKGIGTKNSKDAWQTPTFNSILARLNERQSSQSPLPSPASSPIQERIVSRPGNHKKLKSKDTSKYSAEDMSIIFGRVPSSSPTLSQSPPLTQSPEISLNINACQDREELDTNKEEIGDTIIIKKKKKRKRSEIDEQQQEKQDDQQHCDNEYDLEYVKNDKKNEDGTHKRKRRRQQE</sequence>
<reference evidence="3 4" key="1">
    <citation type="submission" date="2019-03" db="EMBL/GenBank/DDBJ databases">
        <title>Single cell metagenomics reveals metabolic interactions within the superorganism composed of flagellate Streblomastix strix and complex community of Bacteroidetes bacteria on its surface.</title>
        <authorList>
            <person name="Treitli S.C."/>
            <person name="Kolisko M."/>
            <person name="Husnik F."/>
            <person name="Keeling P."/>
            <person name="Hampl V."/>
        </authorList>
    </citation>
    <scope>NUCLEOTIDE SEQUENCE [LARGE SCALE GENOMIC DNA]</scope>
    <source>
        <strain evidence="3">ST1C</strain>
    </source>
</reference>
<accession>A0A5J4V6S1</accession>
<dbReference type="SMART" id="SM00443">
    <property type="entry name" value="G_patch"/>
    <property type="match status" value="1"/>
</dbReference>
<feature type="compositionally biased region" description="Basic and acidic residues" evidence="1">
    <location>
        <begin position="184"/>
        <end position="219"/>
    </location>
</feature>
<dbReference type="GO" id="GO:0003676">
    <property type="term" value="F:nucleic acid binding"/>
    <property type="evidence" value="ECO:0007669"/>
    <property type="project" value="InterPro"/>
</dbReference>
<organism evidence="3 4">
    <name type="scientific">Streblomastix strix</name>
    <dbReference type="NCBI Taxonomy" id="222440"/>
    <lineage>
        <taxon>Eukaryota</taxon>
        <taxon>Metamonada</taxon>
        <taxon>Preaxostyla</taxon>
        <taxon>Oxymonadida</taxon>
        <taxon>Streblomastigidae</taxon>
        <taxon>Streblomastix</taxon>
    </lineage>
</organism>
<comment type="caution">
    <text evidence="3">The sequence shown here is derived from an EMBL/GenBank/DDBJ whole genome shotgun (WGS) entry which is preliminary data.</text>
</comment>
<feature type="region of interest" description="Disordered" evidence="1">
    <location>
        <begin position="80"/>
        <end position="118"/>
    </location>
</feature>
<feature type="compositionally biased region" description="Low complexity" evidence="1">
    <location>
        <begin position="83"/>
        <end position="95"/>
    </location>
</feature>
<name>A0A5J4V6S1_9EUKA</name>
<dbReference type="AlphaFoldDB" id="A0A5J4V6S1"/>
<dbReference type="Pfam" id="PF01585">
    <property type="entry name" value="G-patch"/>
    <property type="match status" value="1"/>
</dbReference>